<dbReference type="AlphaFoldDB" id="A0AAU9JJP7"/>
<accession>A0AAU9JJP7</accession>
<sequence length="72" mass="8761">MIQIVWAAWNNMLKINAKRIAYIMLASILRECAQNLFRYYELALEIKRNVEMEEDWINELNKLRLKFKIDLT</sequence>
<evidence type="ECO:0000313" key="1">
    <source>
        <dbReference type="EMBL" id="CAG9326455.1"/>
    </source>
</evidence>
<name>A0AAU9JJP7_9CILI</name>
<keyword evidence="2" id="KW-1185">Reference proteome</keyword>
<protein>
    <submittedName>
        <fullName evidence="1">Uncharacterized protein</fullName>
    </submittedName>
</protein>
<comment type="caution">
    <text evidence="1">The sequence shown here is derived from an EMBL/GenBank/DDBJ whole genome shotgun (WGS) entry which is preliminary data.</text>
</comment>
<organism evidence="1 2">
    <name type="scientific">Blepharisma stoltei</name>
    <dbReference type="NCBI Taxonomy" id="1481888"/>
    <lineage>
        <taxon>Eukaryota</taxon>
        <taxon>Sar</taxon>
        <taxon>Alveolata</taxon>
        <taxon>Ciliophora</taxon>
        <taxon>Postciliodesmatophora</taxon>
        <taxon>Heterotrichea</taxon>
        <taxon>Heterotrichida</taxon>
        <taxon>Blepharismidae</taxon>
        <taxon>Blepharisma</taxon>
    </lineage>
</organism>
<reference evidence="1" key="1">
    <citation type="submission" date="2021-09" db="EMBL/GenBank/DDBJ databases">
        <authorList>
            <consortium name="AG Swart"/>
            <person name="Singh M."/>
            <person name="Singh A."/>
            <person name="Seah K."/>
            <person name="Emmerich C."/>
        </authorList>
    </citation>
    <scope>NUCLEOTIDE SEQUENCE</scope>
    <source>
        <strain evidence="1">ATCC30299</strain>
    </source>
</reference>
<proteinExistence type="predicted"/>
<gene>
    <name evidence="1" type="ORF">BSTOLATCC_MIC40882</name>
</gene>
<evidence type="ECO:0000313" key="2">
    <source>
        <dbReference type="Proteomes" id="UP001162131"/>
    </source>
</evidence>
<dbReference type="Proteomes" id="UP001162131">
    <property type="component" value="Unassembled WGS sequence"/>
</dbReference>
<dbReference type="EMBL" id="CAJZBQ010000040">
    <property type="protein sequence ID" value="CAG9326455.1"/>
    <property type="molecule type" value="Genomic_DNA"/>
</dbReference>